<comment type="caution">
    <text evidence="2">The sequence shown here is derived from an EMBL/GenBank/DDBJ whole genome shotgun (WGS) entry which is preliminary data.</text>
</comment>
<name>A0AAE1CX84_9GAST</name>
<proteinExistence type="predicted"/>
<gene>
    <name evidence="2" type="ORF">RRG08_023405</name>
</gene>
<evidence type="ECO:0000313" key="3">
    <source>
        <dbReference type="Proteomes" id="UP001283361"/>
    </source>
</evidence>
<organism evidence="2 3">
    <name type="scientific">Elysia crispata</name>
    <name type="common">lettuce slug</name>
    <dbReference type="NCBI Taxonomy" id="231223"/>
    <lineage>
        <taxon>Eukaryota</taxon>
        <taxon>Metazoa</taxon>
        <taxon>Spiralia</taxon>
        <taxon>Lophotrochozoa</taxon>
        <taxon>Mollusca</taxon>
        <taxon>Gastropoda</taxon>
        <taxon>Heterobranchia</taxon>
        <taxon>Euthyneura</taxon>
        <taxon>Panpulmonata</taxon>
        <taxon>Sacoglossa</taxon>
        <taxon>Placobranchoidea</taxon>
        <taxon>Plakobranchidae</taxon>
        <taxon>Elysia</taxon>
    </lineage>
</organism>
<sequence length="66" mass="7510">MVESENLPKLTQPTAITDFSDLRRDFIEVLCKALYMSDARRSIINTKDHRSQATQKAKSDAKTQPV</sequence>
<protein>
    <submittedName>
        <fullName evidence="2">Uncharacterized protein</fullName>
    </submittedName>
</protein>
<feature type="region of interest" description="Disordered" evidence="1">
    <location>
        <begin position="44"/>
        <end position="66"/>
    </location>
</feature>
<accession>A0AAE1CX84</accession>
<evidence type="ECO:0000313" key="2">
    <source>
        <dbReference type="EMBL" id="KAK3742572.1"/>
    </source>
</evidence>
<dbReference type="Proteomes" id="UP001283361">
    <property type="component" value="Unassembled WGS sequence"/>
</dbReference>
<dbReference type="EMBL" id="JAWDGP010006346">
    <property type="protein sequence ID" value="KAK3742572.1"/>
    <property type="molecule type" value="Genomic_DNA"/>
</dbReference>
<keyword evidence="3" id="KW-1185">Reference proteome</keyword>
<dbReference type="AlphaFoldDB" id="A0AAE1CX84"/>
<evidence type="ECO:0000256" key="1">
    <source>
        <dbReference type="SAM" id="MobiDB-lite"/>
    </source>
</evidence>
<reference evidence="2" key="1">
    <citation type="journal article" date="2023" name="G3 (Bethesda)">
        <title>A reference genome for the long-term kleptoplast-retaining sea slug Elysia crispata morphotype clarki.</title>
        <authorList>
            <person name="Eastman K.E."/>
            <person name="Pendleton A.L."/>
            <person name="Shaikh M.A."/>
            <person name="Suttiyut T."/>
            <person name="Ogas R."/>
            <person name="Tomko P."/>
            <person name="Gavelis G."/>
            <person name="Widhalm J.R."/>
            <person name="Wisecaver J.H."/>
        </authorList>
    </citation>
    <scope>NUCLEOTIDE SEQUENCE</scope>
    <source>
        <strain evidence="2">ECLA1</strain>
    </source>
</reference>